<evidence type="ECO:0000313" key="3">
    <source>
        <dbReference type="Proteomes" id="UP000799778"/>
    </source>
</evidence>
<keyword evidence="2" id="KW-0012">Acyltransferase</keyword>
<gene>
    <name evidence="2" type="ORF">BU24DRAFT_489214</name>
</gene>
<dbReference type="EMBL" id="ML978067">
    <property type="protein sequence ID" value="KAF2019197.1"/>
    <property type="molecule type" value="Genomic_DNA"/>
</dbReference>
<dbReference type="Pfam" id="PF13302">
    <property type="entry name" value="Acetyltransf_3"/>
    <property type="match status" value="1"/>
</dbReference>
<dbReference type="OrthoDB" id="630895at2759"/>
<dbReference type="PANTHER" id="PTHR43792:SF16">
    <property type="entry name" value="N-ACETYLTRANSFERASE DOMAIN-CONTAINING PROTEIN"/>
    <property type="match status" value="1"/>
</dbReference>
<protein>
    <submittedName>
        <fullName evidence="2">Acyl-CoA N-acyltransferase</fullName>
    </submittedName>
</protein>
<sequence length="213" mass="23747">MTSSDATPELDLSLRIESPRLVIGYLDPNSDAQCDFVVEVVNTPEFIAGNGGGTPTPDRATARELLSKDIPYLAQTGFGRYIVALKPEPKDDIQPGDEQSPVVYIGWVTMKMRHHPNSPTIPDIGFQIARQFWRRGYASEAAGALLKYFEEKRGIHEFAGYCNEDNEASQKTLQRVGFENHGMRTIAFSPTEPTLSVLVWTKGLRSAPENYRL</sequence>
<evidence type="ECO:0000313" key="2">
    <source>
        <dbReference type="EMBL" id="KAF2019197.1"/>
    </source>
</evidence>
<keyword evidence="2" id="KW-0808">Transferase</keyword>
<dbReference type="PANTHER" id="PTHR43792">
    <property type="entry name" value="GNAT FAMILY, PUTATIVE (AFU_ORTHOLOGUE AFUA_3G00765)-RELATED-RELATED"/>
    <property type="match status" value="1"/>
</dbReference>
<organism evidence="2 3">
    <name type="scientific">Aaosphaeria arxii CBS 175.79</name>
    <dbReference type="NCBI Taxonomy" id="1450172"/>
    <lineage>
        <taxon>Eukaryota</taxon>
        <taxon>Fungi</taxon>
        <taxon>Dikarya</taxon>
        <taxon>Ascomycota</taxon>
        <taxon>Pezizomycotina</taxon>
        <taxon>Dothideomycetes</taxon>
        <taxon>Pleosporomycetidae</taxon>
        <taxon>Pleosporales</taxon>
        <taxon>Pleosporales incertae sedis</taxon>
        <taxon>Aaosphaeria</taxon>
    </lineage>
</organism>
<dbReference type="SUPFAM" id="SSF55729">
    <property type="entry name" value="Acyl-CoA N-acyltransferases (Nat)"/>
    <property type="match status" value="1"/>
</dbReference>
<dbReference type="InterPro" id="IPR000182">
    <property type="entry name" value="GNAT_dom"/>
</dbReference>
<proteinExistence type="predicted"/>
<dbReference type="InterPro" id="IPR016181">
    <property type="entry name" value="Acyl_CoA_acyltransferase"/>
</dbReference>
<dbReference type="Proteomes" id="UP000799778">
    <property type="component" value="Unassembled WGS sequence"/>
</dbReference>
<dbReference type="GeneID" id="54291017"/>
<reference evidence="2" key="1">
    <citation type="journal article" date="2020" name="Stud. Mycol.">
        <title>101 Dothideomycetes genomes: a test case for predicting lifestyles and emergence of pathogens.</title>
        <authorList>
            <person name="Haridas S."/>
            <person name="Albert R."/>
            <person name="Binder M."/>
            <person name="Bloem J."/>
            <person name="Labutti K."/>
            <person name="Salamov A."/>
            <person name="Andreopoulos B."/>
            <person name="Baker S."/>
            <person name="Barry K."/>
            <person name="Bills G."/>
            <person name="Bluhm B."/>
            <person name="Cannon C."/>
            <person name="Castanera R."/>
            <person name="Culley D."/>
            <person name="Daum C."/>
            <person name="Ezra D."/>
            <person name="Gonzalez J."/>
            <person name="Henrissat B."/>
            <person name="Kuo A."/>
            <person name="Liang C."/>
            <person name="Lipzen A."/>
            <person name="Lutzoni F."/>
            <person name="Magnuson J."/>
            <person name="Mondo S."/>
            <person name="Nolan M."/>
            <person name="Ohm R."/>
            <person name="Pangilinan J."/>
            <person name="Park H.-J."/>
            <person name="Ramirez L."/>
            <person name="Alfaro M."/>
            <person name="Sun H."/>
            <person name="Tritt A."/>
            <person name="Yoshinaga Y."/>
            <person name="Zwiers L.-H."/>
            <person name="Turgeon B."/>
            <person name="Goodwin S."/>
            <person name="Spatafora J."/>
            <person name="Crous P."/>
            <person name="Grigoriev I."/>
        </authorList>
    </citation>
    <scope>NUCLEOTIDE SEQUENCE</scope>
    <source>
        <strain evidence="2">CBS 175.79</strain>
    </source>
</reference>
<dbReference type="InterPro" id="IPR051531">
    <property type="entry name" value="N-acetyltransferase"/>
</dbReference>
<evidence type="ECO:0000259" key="1">
    <source>
        <dbReference type="Pfam" id="PF13302"/>
    </source>
</evidence>
<dbReference type="AlphaFoldDB" id="A0A6A5Y2C6"/>
<feature type="domain" description="N-acetyltransferase" evidence="1">
    <location>
        <begin position="37"/>
        <end position="179"/>
    </location>
</feature>
<keyword evidence="3" id="KW-1185">Reference proteome</keyword>
<accession>A0A6A5Y2C6</accession>
<dbReference type="GO" id="GO:0016747">
    <property type="term" value="F:acyltransferase activity, transferring groups other than amino-acyl groups"/>
    <property type="evidence" value="ECO:0007669"/>
    <property type="project" value="InterPro"/>
</dbReference>
<dbReference type="Gene3D" id="3.40.630.30">
    <property type="match status" value="1"/>
</dbReference>
<dbReference type="RefSeq" id="XP_033387536.1">
    <property type="nucleotide sequence ID" value="XM_033533620.1"/>
</dbReference>
<name>A0A6A5Y2C6_9PLEO</name>